<organism evidence="2 3">
    <name type="scientific">Frankliniella occidentalis</name>
    <name type="common">Western flower thrips</name>
    <name type="synonym">Euthrips occidentalis</name>
    <dbReference type="NCBI Taxonomy" id="133901"/>
    <lineage>
        <taxon>Eukaryota</taxon>
        <taxon>Metazoa</taxon>
        <taxon>Ecdysozoa</taxon>
        <taxon>Arthropoda</taxon>
        <taxon>Hexapoda</taxon>
        <taxon>Insecta</taxon>
        <taxon>Pterygota</taxon>
        <taxon>Neoptera</taxon>
        <taxon>Paraneoptera</taxon>
        <taxon>Thysanoptera</taxon>
        <taxon>Terebrantia</taxon>
        <taxon>Thripoidea</taxon>
        <taxon>Thripidae</taxon>
        <taxon>Frankliniella</taxon>
    </lineage>
</organism>
<evidence type="ECO:0000256" key="1">
    <source>
        <dbReference type="SAM" id="MobiDB-lite"/>
    </source>
</evidence>
<gene>
    <name evidence="3" type="primary">LOC113217283</name>
</gene>
<sequence>MMASSPDSRRVAAVCSQSPPLPLHVCRVALRPAEGEGGAEQPQQPAGRDCKWTARSDSDDDDDAVPRTALVRQQCSTGPTLICARSISGAAQHDFGAAPGSELIKGSSMRRRRAERQAEPGGR</sequence>
<name>A0A9C6X220_FRAOC</name>
<dbReference type="RefSeq" id="XP_052127681.1">
    <property type="nucleotide sequence ID" value="XM_052271721.1"/>
</dbReference>
<accession>A0A9C6X220</accession>
<feature type="compositionally biased region" description="Basic and acidic residues" evidence="1">
    <location>
        <begin position="48"/>
        <end position="57"/>
    </location>
</feature>
<reference evidence="3" key="1">
    <citation type="submission" date="2025-08" db="UniProtKB">
        <authorList>
            <consortium name="RefSeq"/>
        </authorList>
    </citation>
    <scope>IDENTIFICATION</scope>
    <source>
        <tissue evidence="3">Whole organism</tissue>
    </source>
</reference>
<evidence type="ECO:0000313" key="3">
    <source>
        <dbReference type="RefSeq" id="XP_052127681.1"/>
    </source>
</evidence>
<dbReference type="GeneID" id="113217283"/>
<proteinExistence type="predicted"/>
<dbReference type="Proteomes" id="UP000504606">
    <property type="component" value="Unplaced"/>
</dbReference>
<dbReference type="KEGG" id="foc:113217283"/>
<protein>
    <submittedName>
        <fullName evidence="3">Uncharacterized protein LOC113217283</fullName>
    </submittedName>
</protein>
<evidence type="ECO:0000313" key="2">
    <source>
        <dbReference type="Proteomes" id="UP000504606"/>
    </source>
</evidence>
<dbReference type="AlphaFoldDB" id="A0A9C6X220"/>
<feature type="region of interest" description="Disordered" evidence="1">
    <location>
        <begin position="93"/>
        <end position="123"/>
    </location>
</feature>
<feature type="region of interest" description="Disordered" evidence="1">
    <location>
        <begin position="34"/>
        <end position="65"/>
    </location>
</feature>
<keyword evidence="2" id="KW-1185">Reference proteome</keyword>